<evidence type="ECO:0000313" key="2">
    <source>
        <dbReference type="Proteomes" id="UP000005289"/>
    </source>
</evidence>
<protein>
    <submittedName>
        <fullName evidence="1">Uncharacterized protein</fullName>
    </submittedName>
</protein>
<dbReference type="STRING" id="713585.THITH_01900"/>
<evidence type="ECO:0000313" key="1">
    <source>
        <dbReference type="EMBL" id="AHE99861.1"/>
    </source>
</evidence>
<sequence>MLKLAFTKLMKKTLLRRDQLLGFLDGGVLGSQQFRNILLSMTLDRQEKLKPLDIANIDAFHGLADYVIPNLNLQVITLQCLVYICASL</sequence>
<dbReference type="KEGG" id="tti:THITH_01900"/>
<dbReference type="EMBL" id="CP007029">
    <property type="protein sequence ID" value="AHE99861.1"/>
    <property type="molecule type" value="Genomic_DNA"/>
</dbReference>
<name>W0DN32_9GAMM</name>
<dbReference type="HOGENOM" id="CLU_2468086_0_0_6"/>
<gene>
    <name evidence="1" type="ORF">THITH_01900</name>
</gene>
<dbReference type="AlphaFoldDB" id="W0DN32"/>
<dbReference type="Proteomes" id="UP000005289">
    <property type="component" value="Chromosome"/>
</dbReference>
<keyword evidence="2" id="KW-1185">Reference proteome</keyword>
<accession>W0DN32</accession>
<proteinExistence type="predicted"/>
<organism evidence="1 2">
    <name type="scientific">Thioalkalivibrio paradoxus ARh 1</name>
    <dbReference type="NCBI Taxonomy" id="713585"/>
    <lineage>
        <taxon>Bacteria</taxon>
        <taxon>Pseudomonadati</taxon>
        <taxon>Pseudomonadota</taxon>
        <taxon>Gammaproteobacteria</taxon>
        <taxon>Chromatiales</taxon>
        <taxon>Ectothiorhodospiraceae</taxon>
        <taxon>Thioalkalivibrio</taxon>
    </lineage>
</organism>
<reference evidence="1 2" key="1">
    <citation type="submission" date="2013-12" db="EMBL/GenBank/DDBJ databases">
        <authorList>
            <consortium name="DOE Joint Genome Institute"/>
            <person name="Muyzer G."/>
            <person name="Huntemann M."/>
            <person name="Han J."/>
            <person name="Chen A."/>
            <person name="Kyrpides N."/>
            <person name="Mavromatis K."/>
            <person name="Markowitz V."/>
            <person name="Palaniappan K."/>
            <person name="Ivanova N."/>
            <person name="Schaumberg A."/>
            <person name="Pati A."/>
            <person name="Liolios K."/>
            <person name="Nordberg H.P."/>
            <person name="Cantor M.N."/>
            <person name="Hua S.X."/>
            <person name="Woyke T."/>
        </authorList>
    </citation>
    <scope>NUCLEOTIDE SEQUENCE [LARGE SCALE GENOMIC DNA]</scope>
    <source>
        <strain evidence="1 2">ARh 1</strain>
    </source>
</reference>